<sequence length="103" mass="11503">MPKSKPTTPPLDREAKRRLAVIRHVEEVTGNVAMSCRYFGISRQAYYTWYRRYQAEGVDGLRTRSKAPRLLLAELSETPIVTAITAGQPTTRARVCLAAAQPA</sequence>
<evidence type="ECO:0000313" key="2">
    <source>
        <dbReference type="EMBL" id="SDF76899.1"/>
    </source>
</evidence>
<gene>
    <name evidence="2" type="ORF">SAMN05216260_110290</name>
</gene>
<evidence type="ECO:0000259" key="1">
    <source>
        <dbReference type="Pfam" id="PF13518"/>
    </source>
</evidence>
<reference evidence="2 3" key="1">
    <citation type="submission" date="2016-10" db="EMBL/GenBank/DDBJ databases">
        <authorList>
            <person name="de Groot N.N."/>
        </authorList>
    </citation>
    <scope>NUCLEOTIDE SEQUENCE [LARGE SCALE GENOMIC DNA]</scope>
    <source>
        <strain evidence="2 3">CGMCC 4.1859</strain>
    </source>
</reference>
<feature type="domain" description="Insertion element IS150 protein InsJ-like helix-turn-helix" evidence="1">
    <location>
        <begin position="17"/>
        <end position="69"/>
    </location>
</feature>
<dbReference type="InterPro" id="IPR055247">
    <property type="entry name" value="InsJ-like_HTH"/>
</dbReference>
<proteinExistence type="predicted"/>
<organism evidence="2 3">
    <name type="scientific">Streptomyces griseoaurantiacus</name>
    <dbReference type="NCBI Taxonomy" id="68213"/>
    <lineage>
        <taxon>Bacteria</taxon>
        <taxon>Bacillati</taxon>
        <taxon>Actinomycetota</taxon>
        <taxon>Actinomycetes</taxon>
        <taxon>Kitasatosporales</taxon>
        <taxon>Streptomycetaceae</taxon>
        <taxon>Streptomyces</taxon>
        <taxon>Streptomyces aurantiacus group</taxon>
    </lineage>
</organism>
<evidence type="ECO:0000313" key="3">
    <source>
        <dbReference type="Proteomes" id="UP000198614"/>
    </source>
</evidence>
<dbReference type="GO" id="GO:0043565">
    <property type="term" value="F:sequence-specific DNA binding"/>
    <property type="evidence" value="ECO:0007669"/>
    <property type="project" value="InterPro"/>
</dbReference>
<dbReference type="InterPro" id="IPR036388">
    <property type="entry name" value="WH-like_DNA-bd_sf"/>
</dbReference>
<dbReference type="Gene3D" id="1.10.10.10">
    <property type="entry name" value="Winged helix-like DNA-binding domain superfamily/Winged helix DNA-binding domain"/>
    <property type="match status" value="1"/>
</dbReference>
<dbReference type="SUPFAM" id="SSF48295">
    <property type="entry name" value="TrpR-like"/>
    <property type="match status" value="1"/>
</dbReference>
<protein>
    <submittedName>
        <fullName evidence="2">Helix-turn-helix domain-containing protein</fullName>
    </submittedName>
</protein>
<dbReference type="EMBL" id="FNAX01000010">
    <property type="protein sequence ID" value="SDF76899.1"/>
    <property type="molecule type" value="Genomic_DNA"/>
</dbReference>
<name>A0A1G7NUA5_9ACTN</name>
<dbReference type="Proteomes" id="UP000198614">
    <property type="component" value="Unassembled WGS sequence"/>
</dbReference>
<accession>A0A1G7NUA5</accession>
<dbReference type="InterPro" id="IPR010921">
    <property type="entry name" value="Trp_repressor/repl_initiator"/>
</dbReference>
<dbReference type="Pfam" id="PF13518">
    <property type="entry name" value="HTH_28"/>
    <property type="match status" value="1"/>
</dbReference>
<dbReference type="AlphaFoldDB" id="A0A1G7NUA5"/>